<dbReference type="InterPro" id="IPR031107">
    <property type="entry name" value="Small_HSP"/>
</dbReference>
<dbReference type="Proteomes" id="UP001596505">
    <property type="component" value="Unassembled WGS sequence"/>
</dbReference>
<organism evidence="4 5">
    <name type="scientific">Scopulibacillus cellulosilyticus</name>
    <dbReference type="NCBI Taxonomy" id="2665665"/>
    <lineage>
        <taxon>Bacteria</taxon>
        <taxon>Bacillati</taxon>
        <taxon>Bacillota</taxon>
        <taxon>Bacilli</taxon>
        <taxon>Bacillales</taxon>
        <taxon>Sporolactobacillaceae</taxon>
        <taxon>Scopulibacillus</taxon>
    </lineage>
</organism>
<gene>
    <name evidence="4" type="ORF">ACFQRG_03005</name>
</gene>
<comment type="similarity">
    <text evidence="1 2">Belongs to the small heat shock protein (HSP20) family.</text>
</comment>
<protein>
    <submittedName>
        <fullName evidence="4">Hsp20/alpha crystallin family protein</fullName>
    </submittedName>
</protein>
<dbReference type="EMBL" id="JBHTCO010000003">
    <property type="protein sequence ID" value="MFC7391965.1"/>
    <property type="molecule type" value="Genomic_DNA"/>
</dbReference>
<reference evidence="5" key="1">
    <citation type="journal article" date="2019" name="Int. J. Syst. Evol. Microbiol.">
        <title>The Global Catalogue of Microorganisms (GCM) 10K type strain sequencing project: providing services to taxonomists for standard genome sequencing and annotation.</title>
        <authorList>
            <consortium name="The Broad Institute Genomics Platform"/>
            <consortium name="The Broad Institute Genome Sequencing Center for Infectious Disease"/>
            <person name="Wu L."/>
            <person name="Ma J."/>
        </authorList>
    </citation>
    <scope>NUCLEOTIDE SEQUENCE [LARGE SCALE GENOMIC DNA]</scope>
    <source>
        <strain evidence="5">CGMCC 1.16305</strain>
    </source>
</reference>
<name>A0ABW2PWA1_9BACL</name>
<evidence type="ECO:0000256" key="2">
    <source>
        <dbReference type="RuleBase" id="RU003616"/>
    </source>
</evidence>
<sequence length="159" mass="18788">MDNQNNNLPEKSSNSFPNDFIKKFDNFFTNEPHRGILDSIDAFFQQAASPFMSYFPVDLYETESEWVVKAEIPGVNKDNIHIEPLGDRLKISVIDDQQTEENHDVNNFYRRERRFQRAERIIALPYSIYKQKTRARYQNGILEIRGPKYPKPNNTLEIE</sequence>
<evidence type="ECO:0000256" key="1">
    <source>
        <dbReference type="PROSITE-ProRule" id="PRU00285"/>
    </source>
</evidence>
<accession>A0ABW2PWA1</accession>
<keyword evidence="5" id="KW-1185">Reference proteome</keyword>
<dbReference type="RefSeq" id="WP_380963491.1">
    <property type="nucleotide sequence ID" value="NZ_JBHTCO010000003.1"/>
</dbReference>
<comment type="caution">
    <text evidence="4">The sequence shown here is derived from an EMBL/GenBank/DDBJ whole genome shotgun (WGS) entry which is preliminary data.</text>
</comment>
<dbReference type="InterPro" id="IPR002068">
    <property type="entry name" value="A-crystallin/Hsp20_dom"/>
</dbReference>
<dbReference type="SUPFAM" id="SSF49764">
    <property type="entry name" value="HSP20-like chaperones"/>
    <property type="match status" value="1"/>
</dbReference>
<dbReference type="InterPro" id="IPR008978">
    <property type="entry name" value="HSP20-like_chaperone"/>
</dbReference>
<dbReference type="Gene3D" id="2.60.40.790">
    <property type="match status" value="1"/>
</dbReference>
<dbReference type="CDD" id="cd06464">
    <property type="entry name" value="ACD_sHsps-like"/>
    <property type="match status" value="1"/>
</dbReference>
<proteinExistence type="inferred from homology"/>
<dbReference type="PANTHER" id="PTHR11527">
    <property type="entry name" value="HEAT-SHOCK PROTEIN 20 FAMILY MEMBER"/>
    <property type="match status" value="1"/>
</dbReference>
<dbReference type="Pfam" id="PF00011">
    <property type="entry name" value="HSP20"/>
    <property type="match status" value="1"/>
</dbReference>
<dbReference type="PROSITE" id="PS01031">
    <property type="entry name" value="SHSP"/>
    <property type="match status" value="1"/>
</dbReference>
<feature type="domain" description="SHSP" evidence="3">
    <location>
        <begin position="48"/>
        <end position="159"/>
    </location>
</feature>
<evidence type="ECO:0000313" key="4">
    <source>
        <dbReference type="EMBL" id="MFC7391965.1"/>
    </source>
</evidence>
<evidence type="ECO:0000259" key="3">
    <source>
        <dbReference type="PROSITE" id="PS01031"/>
    </source>
</evidence>
<evidence type="ECO:0000313" key="5">
    <source>
        <dbReference type="Proteomes" id="UP001596505"/>
    </source>
</evidence>